<evidence type="ECO:0000313" key="2">
    <source>
        <dbReference type="EMBL" id="MED6233706.1"/>
    </source>
</evidence>
<dbReference type="Proteomes" id="UP001345963">
    <property type="component" value="Unassembled WGS sequence"/>
</dbReference>
<name>A0ABU7A6J4_9TELE</name>
<evidence type="ECO:0000256" key="1">
    <source>
        <dbReference type="SAM" id="MobiDB-lite"/>
    </source>
</evidence>
<proteinExistence type="predicted"/>
<keyword evidence="3" id="KW-1185">Reference proteome</keyword>
<gene>
    <name evidence="2" type="ORF">ATANTOWER_015355</name>
</gene>
<dbReference type="EMBL" id="JAHUTI010003185">
    <property type="protein sequence ID" value="MED6233706.1"/>
    <property type="molecule type" value="Genomic_DNA"/>
</dbReference>
<organism evidence="2 3">
    <name type="scientific">Ataeniobius toweri</name>
    <dbReference type="NCBI Taxonomy" id="208326"/>
    <lineage>
        <taxon>Eukaryota</taxon>
        <taxon>Metazoa</taxon>
        <taxon>Chordata</taxon>
        <taxon>Craniata</taxon>
        <taxon>Vertebrata</taxon>
        <taxon>Euteleostomi</taxon>
        <taxon>Actinopterygii</taxon>
        <taxon>Neopterygii</taxon>
        <taxon>Teleostei</taxon>
        <taxon>Neoteleostei</taxon>
        <taxon>Acanthomorphata</taxon>
        <taxon>Ovalentaria</taxon>
        <taxon>Atherinomorphae</taxon>
        <taxon>Cyprinodontiformes</taxon>
        <taxon>Goodeidae</taxon>
        <taxon>Ataeniobius</taxon>
    </lineage>
</organism>
<feature type="compositionally biased region" description="Polar residues" evidence="1">
    <location>
        <begin position="139"/>
        <end position="158"/>
    </location>
</feature>
<sequence>MGLNRADSTKSAKQHYLCQSRYVPGVNPRSLYSSVGSQAAGKKQSCSMLTRTHGQHIHRATDEILPNIVHMQPLKERSPENRQVSKDSFKINPKTFEYPLQKAEIGADRQKIIMAPIEVTSAVDLSPTADLRTDHKTKTSASRLHLNQASSSNEELEG</sequence>
<accession>A0ABU7A6J4</accession>
<reference evidence="2 3" key="1">
    <citation type="submission" date="2021-07" db="EMBL/GenBank/DDBJ databases">
        <authorList>
            <person name="Palmer J.M."/>
        </authorList>
    </citation>
    <scope>NUCLEOTIDE SEQUENCE [LARGE SCALE GENOMIC DNA]</scope>
    <source>
        <strain evidence="2 3">AT_MEX2019</strain>
        <tissue evidence="2">Muscle</tissue>
    </source>
</reference>
<comment type="caution">
    <text evidence="2">The sequence shown here is derived from an EMBL/GenBank/DDBJ whole genome shotgun (WGS) entry which is preliminary data.</text>
</comment>
<protein>
    <submittedName>
        <fullName evidence="2">Uncharacterized protein</fullName>
    </submittedName>
</protein>
<evidence type="ECO:0000313" key="3">
    <source>
        <dbReference type="Proteomes" id="UP001345963"/>
    </source>
</evidence>
<feature type="region of interest" description="Disordered" evidence="1">
    <location>
        <begin position="134"/>
        <end position="158"/>
    </location>
</feature>